<sequence length="84" mass="9362">MPPKPFVVTGRAVPSLLKTEASLTYTSGSTRNVRRSSVYHTLRVRKRNEDMSGRRTECGRSRWNFLPSVGFATTAARLSLGMTT</sequence>
<dbReference type="Proteomes" id="UP001169217">
    <property type="component" value="Unassembled WGS sequence"/>
</dbReference>
<evidence type="ECO:0000313" key="2">
    <source>
        <dbReference type="Proteomes" id="UP001169217"/>
    </source>
</evidence>
<accession>A0ABQ9P697</accession>
<proteinExistence type="predicted"/>
<evidence type="ECO:0000313" key="1">
    <source>
        <dbReference type="EMBL" id="KAK0367573.1"/>
    </source>
</evidence>
<reference evidence="1" key="1">
    <citation type="submission" date="2023-04" db="EMBL/GenBank/DDBJ databases">
        <title>Colletotrichum limetticola genome sequence.</title>
        <authorList>
            <person name="Baroncelli R."/>
        </authorList>
    </citation>
    <scope>NUCLEOTIDE SEQUENCE</scope>
    <source>
        <strain evidence="1">KLA-Anderson</strain>
    </source>
</reference>
<protein>
    <submittedName>
        <fullName evidence="1">Uncharacterized protein</fullName>
    </submittedName>
</protein>
<name>A0ABQ9P697_9PEZI</name>
<keyword evidence="2" id="KW-1185">Reference proteome</keyword>
<gene>
    <name evidence="1" type="ORF">CLIM01_15070</name>
</gene>
<comment type="caution">
    <text evidence="1">The sequence shown here is derived from an EMBL/GenBank/DDBJ whole genome shotgun (WGS) entry which is preliminary data.</text>
</comment>
<organism evidence="1 2">
    <name type="scientific">Colletotrichum limetticola</name>
    <dbReference type="NCBI Taxonomy" id="1209924"/>
    <lineage>
        <taxon>Eukaryota</taxon>
        <taxon>Fungi</taxon>
        <taxon>Dikarya</taxon>
        <taxon>Ascomycota</taxon>
        <taxon>Pezizomycotina</taxon>
        <taxon>Sordariomycetes</taxon>
        <taxon>Hypocreomycetidae</taxon>
        <taxon>Glomerellales</taxon>
        <taxon>Glomerellaceae</taxon>
        <taxon>Colletotrichum</taxon>
        <taxon>Colletotrichum acutatum species complex</taxon>
    </lineage>
</organism>
<dbReference type="EMBL" id="JARUPT010001258">
    <property type="protein sequence ID" value="KAK0367573.1"/>
    <property type="molecule type" value="Genomic_DNA"/>
</dbReference>